<comment type="caution">
    <text evidence="9">The sequence shown here is derived from an EMBL/GenBank/DDBJ whole genome shotgun (WGS) entry which is preliminary data.</text>
</comment>
<accession>A0AAV3RAQ5</accession>
<dbReference type="SUPFAM" id="SSF57850">
    <property type="entry name" value="RING/U-box"/>
    <property type="match status" value="1"/>
</dbReference>
<evidence type="ECO:0000313" key="10">
    <source>
        <dbReference type="Proteomes" id="UP001454036"/>
    </source>
</evidence>
<name>A0AAV3RAQ5_LITER</name>
<evidence type="ECO:0000256" key="5">
    <source>
        <dbReference type="ARBA" id="ARBA00022833"/>
    </source>
</evidence>
<dbReference type="PANTHER" id="PTHR15710:SF132">
    <property type="entry name" value="E3 UBIQUITIN-PROTEIN LIGASE MPSR1"/>
    <property type="match status" value="1"/>
</dbReference>
<evidence type="ECO:0000256" key="6">
    <source>
        <dbReference type="PROSITE-ProRule" id="PRU00175"/>
    </source>
</evidence>
<evidence type="ECO:0000256" key="4">
    <source>
        <dbReference type="ARBA" id="ARBA00022771"/>
    </source>
</evidence>
<dbReference type="PANTHER" id="PTHR15710">
    <property type="entry name" value="E3 UBIQUITIN-PROTEIN LIGASE PRAJA"/>
    <property type="match status" value="1"/>
</dbReference>
<evidence type="ECO:0000256" key="3">
    <source>
        <dbReference type="ARBA" id="ARBA00022723"/>
    </source>
</evidence>
<dbReference type="PROSITE" id="PS50089">
    <property type="entry name" value="ZF_RING_2"/>
    <property type="match status" value="1"/>
</dbReference>
<dbReference type="AlphaFoldDB" id="A0AAV3RAQ5"/>
<keyword evidence="3" id="KW-0479">Metal-binding</keyword>
<keyword evidence="4 6" id="KW-0863">Zinc-finger</keyword>
<evidence type="ECO:0000259" key="8">
    <source>
        <dbReference type="PROSITE" id="PS50089"/>
    </source>
</evidence>
<gene>
    <name evidence="9" type="ORF">LIER_41449</name>
</gene>
<evidence type="ECO:0000256" key="7">
    <source>
        <dbReference type="SAM" id="MobiDB-lite"/>
    </source>
</evidence>
<feature type="domain" description="RING-type" evidence="8">
    <location>
        <begin position="212"/>
        <end position="251"/>
    </location>
</feature>
<dbReference type="GO" id="GO:0005737">
    <property type="term" value="C:cytoplasm"/>
    <property type="evidence" value="ECO:0007669"/>
    <property type="project" value="TreeGrafter"/>
</dbReference>
<keyword evidence="5" id="KW-0862">Zinc</keyword>
<feature type="compositionally biased region" description="Pro residues" evidence="7">
    <location>
        <begin position="48"/>
        <end position="71"/>
    </location>
</feature>
<dbReference type="EMBL" id="BAABME010025963">
    <property type="protein sequence ID" value="GAA0173048.1"/>
    <property type="molecule type" value="Genomic_DNA"/>
</dbReference>
<feature type="compositionally biased region" description="Low complexity" evidence="7">
    <location>
        <begin position="38"/>
        <end position="47"/>
    </location>
</feature>
<organism evidence="9 10">
    <name type="scientific">Lithospermum erythrorhizon</name>
    <name type="common">Purple gromwell</name>
    <name type="synonym">Lithospermum officinale var. erythrorhizon</name>
    <dbReference type="NCBI Taxonomy" id="34254"/>
    <lineage>
        <taxon>Eukaryota</taxon>
        <taxon>Viridiplantae</taxon>
        <taxon>Streptophyta</taxon>
        <taxon>Embryophyta</taxon>
        <taxon>Tracheophyta</taxon>
        <taxon>Spermatophyta</taxon>
        <taxon>Magnoliopsida</taxon>
        <taxon>eudicotyledons</taxon>
        <taxon>Gunneridae</taxon>
        <taxon>Pentapetalae</taxon>
        <taxon>asterids</taxon>
        <taxon>lamiids</taxon>
        <taxon>Boraginales</taxon>
        <taxon>Boraginaceae</taxon>
        <taxon>Boraginoideae</taxon>
        <taxon>Lithospermeae</taxon>
        <taxon>Lithospermum</taxon>
    </lineage>
</organism>
<keyword evidence="10" id="KW-1185">Reference proteome</keyword>
<comment type="catalytic activity">
    <reaction evidence="1">
        <text>S-ubiquitinyl-[E2 ubiquitin-conjugating enzyme]-L-cysteine + [acceptor protein]-L-lysine = [E2 ubiquitin-conjugating enzyme]-L-cysteine + N(6)-ubiquitinyl-[acceptor protein]-L-lysine.</text>
        <dbReference type="EC" id="2.3.2.27"/>
    </reaction>
</comment>
<feature type="compositionally biased region" description="Pro residues" evidence="7">
    <location>
        <begin position="10"/>
        <end position="37"/>
    </location>
</feature>
<dbReference type="InterPro" id="IPR013083">
    <property type="entry name" value="Znf_RING/FYVE/PHD"/>
</dbReference>
<dbReference type="GO" id="GO:0016567">
    <property type="term" value="P:protein ubiquitination"/>
    <property type="evidence" value="ECO:0007669"/>
    <property type="project" value="TreeGrafter"/>
</dbReference>
<reference evidence="9 10" key="1">
    <citation type="submission" date="2024-01" db="EMBL/GenBank/DDBJ databases">
        <title>The complete chloroplast genome sequence of Lithospermum erythrorhizon: insights into the phylogenetic relationship among Boraginaceae species and the maternal lineages of purple gromwells.</title>
        <authorList>
            <person name="Okada T."/>
            <person name="Watanabe K."/>
        </authorList>
    </citation>
    <scope>NUCLEOTIDE SEQUENCE [LARGE SCALE GENOMIC DNA]</scope>
</reference>
<feature type="region of interest" description="Disordered" evidence="7">
    <location>
        <begin position="1"/>
        <end position="71"/>
    </location>
</feature>
<dbReference type="GO" id="GO:0061630">
    <property type="term" value="F:ubiquitin protein ligase activity"/>
    <property type="evidence" value="ECO:0007669"/>
    <property type="project" value="UniProtKB-EC"/>
</dbReference>
<dbReference type="Pfam" id="PF13639">
    <property type="entry name" value="zf-RING_2"/>
    <property type="match status" value="1"/>
</dbReference>
<evidence type="ECO:0000313" key="9">
    <source>
        <dbReference type="EMBL" id="GAA0173048.1"/>
    </source>
</evidence>
<proteinExistence type="predicted"/>
<dbReference type="Gene3D" id="3.30.40.10">
    <property type="entry name" value="Zinc/RING finger domain, C3HC4 (zinc finger)"/>
    <property type="match status" value="1"/>
</dbReference>
<dbReference type="SMART" id="SM00184">
    <property type="entry name" value="RING"/>
    <property type="match status" value="1"/>
</dbReference>
<dbReference type="InterPro" id="IPR001841">
    <property type="entry name" value="Znf_RING"/>
</dbReference>
<sequence>MCSSENEIYTPPPQMPSQSFPPPPPTTAPTFPPPQIFTPPHTTAEAFPPLPLPAARVPPPPTPLTEIFPPPQALAENIPPPPSTAVANIPPPQPLVENIPPPQPLVESIPSPPSTLSENIRAPPPTLEELSRRGVRELFLPHIRNLISNSSSPPPPPGSPREFLLLVNFRTGALRMLEASGSMIGGKHGPLPASKASIEALRCVDVDEGFECSICLGEGLQDVNEMPCKHLFHSGCINKWLGIHGSCPICRVRMPVEVEGMGGLDEEGAGADAEDRFLFHIYMTRS</sequence>
<evidence type="ECO:0000256" key="1">
    <source>
        <dbReference type="ARBA" id="ARBA00000900"/>
    </source>
</evidence>
<protein>
    <recommendedName>
        <fullName evidence="2">RING-type E3 ubiquitin transferase</fullName>
        <ecNumber evidence="2">2.3.2.27</ecNumber>
    </recommendedName>
</protein>
<dbReference type="GO" id="GO:0008270">
    <property type="term" value="F:zinc ion binding"/>
    <property type="evidence" value="ECO:0007669"/>
    <property type="project" value="UniProtKB-KW"/>
</dbReference>
<dbReference type="Proteomes" id="UP001454036">
    <property type="component" value="Unassembled WGS sequence"/>
</dbReference>
<dbReference type="EC" id="2.3.2.27" evidence="2"/>
<evidence type="ECO:0000256" key="2">
    <source>
        <dbReference type="ARBA" id="ARBA00012483"/>
    </source>
</evidence>